<proteinExistence type="predicted"/>
<dbReference type="EMBL" id="JASMQC010000005">
    <property type="protein sequence ID" value="KAK1945242.1"/>
    <property type="molecule type" value="Genomic_DNA"/>
</dbReference>
<protein>
    <submittedName>
        <fullName evidence="1">Uncharacterized protein</fullName>
    </submittedName>
</protein>
<dbReference type="Proteomes" id="UP001259832">
    <property type="component" value="Unassembled WGS sequence"/>
</dbReference>
<keyword evidence="2" id="KW-1185">Reference proteome</keyword>
<accession>A0AAD9GUW8</accession>
<evidence type="ECO:0000313" key="2">
    <source>
        <dbReference type="Proteomes" id="UP001259832"/>
    </source>
</evidence>
<organism evidence="1 2">
    <name type="scientific">Phytophthora citrophthora</name>
    <dbReference type="NCBI Taxonomy" id="4793"/>
    <lineage>
        <taxon>Eukaryota</taxon>
        <taxon>Sar</taxon>
        <taxon>Stramenopiles</taxon>
        <taxon>Oomycota</taxon>
        <taxon>Peronosporomycetes</taxon>
        <taxon>Peronosporales</taxon>
        <taxon>Peronosporaceae</taxon>
        <taxon>Phytophthora</taxon>
    </lineage>
</organism>
<reference evidence="1" key="1">
    <citation type="submission" date="2023-08" db="EMBL/GenBank/DDBJ databases">
        <title>Reference Genome Resource for the Citrus Pathogen Phytophthora citrophthora.</title>
        <authorList>
            <person name="Moller H."/>
            <person name="Coetzee B."/>
            <person name="Rose L.J."/>
            <person name="Van Niekerk J.M."/>
        </authorList>
    </citation>
    <scope>NUCLEOTIDE SEQUENCE</scope>
    <source>
        <strain evidence="1">STE-U-9442</strain>
    </source>
</reference>
<sequence length="96" mass="10866">MKFDDQASPALPAAFSDPRLQRRHDVASGMLHLVSMLSAHYNNVLLLPIQTTADAWWIWVASDATLESTPDEDQVLSKKWKTRSRDVNAAMNMERV</sequence>
<gene>
    <name evidence="1" type="ORF">P3T76_003775</name>
</gene>
<evidence type="ECO:0000313" key="1">
    <source>
        <dbReference type="EMBL" id="KAK1945242.1"/>
    </source>
</evidence>
<name>A0AAD9GUW8_9STRA</name>
<dbReference type="AlphaFoldDB" id="A0AAD9GUW8"/>
<comment type="caution">
    <text evidence="1">The sequence shown here is derived from an EMBL/GenBank/DDBJ whole genome shotgun (WGS) entry which is preliminary data.</text>
</comment>